<reference evidence="1" key="1">
    <citation type="submission" date="2011-02" db="EMBL/GenBank/DDBJ databases">
        <title>The genome of the leaf-cutting ant Acromyrmex echinatior suggests key adaptations to social evolution and fungus farming.</title>
        <authorList>
            <person name="Nygaard S."/>
            <person name="Zhang G."/>
        </authorList>
    </citation>
    <scope>NUCLEOTIDE SEQUENCE</scope>
</reference>
<organism evidence="2">
    <name type="scientific">Acromyrmex echinatior</name>
    <name type="common">Panamanian leafcutter ant</name>
    <name type="synonym">Acromyrmex octospinosus echinatior</name>
    <dbReference type="NCBI Taxonomy" id="103372"/>
    <lineage>
        <taxon>Eukaryota</taxon>
        <taxon>Metazoa</taxon>
        <taxon>Ecdysozoa</taxon>
        <taxon>Arthropoda</taxon>
        <taxon>Hexapoda</taxon>
        <taxon>Insecta</taxon>
        <taxon>Pterygota</taxon>
        <taxon>Neoptera</taxon>
        <taxon>Endopterygota</taxon>
        <taxon>Hymenoptera</taxon>
        <taxon>Apocrita</taxon>
        <taxon>Aculeata</taxon>
        <taxon>Formicoidea</taxon>
        <taxon>Formicidae</taxon>
        <taxon>Myrmicinae</taxon>
        <taxon>Acromyrmex</taxon>
    </lineage>
</organism>
<dbReference type="Proteomes" id="UP000007755">
    <property type="component" value="Unassembled WGS sequence"/>
</dbReference>
<protein>
    <submittedName>
        <fullName evidence="1">Uncharacterized protein</fullName>
    </submittedName>
</protein>
<keyword evidence="2" id="KW-1185">Reference proteome</keyword>
<dbReference type="EMBL" id="GL888238">
    <property type="protein sequence ID" value="EGI64136.1"/>
    <property type="molecule type" value="Genomic_DNA"/>
</dbReference>
<sequence>MVDAYFRKKHRALKTDRIEEGIALDTHFKSLIEPLRLFVDSPSVHATKESRATKMQRLPLNPITSTTRAKIVPTIELLKNVFETMKDALVTKIQNQLQTSEGREALRGGLGPLGQKYVEAVLRGVQDKESGIDHVYGVYLHKGGQGLAINVSTRTT</sequence>
<proteinExistence type="predicted"/>
<dbReference type="InParanoid" id="F4WNT7"/>
<dbReference type="AlphaFoldDB" id="F4WNT7"/>
<name>F4WNT7_ACREC</name>
<evidence type="ECO:0000313" key="2">
    <source>
        <dbReference type="Proteomes" id="UP000007755"/>
    </source>
</evidence>
<evidence type="ECO:0000313" key="1">
    <source>
        <dbReference type="EMBL" id="EGI64136.1"/>
    </source>
</evidence>
<accession>F4WNT7</accession>
<gene>
    <name evidence="1" type="ORF">G5I_07443</name>
</gene>